<dbReference type="SUPFAM" id="SSF53756">
    <property type="entry name" value="UDP-Glycosyltransferase/glycogen phosphorylase"/>
    <property type="match status" value="1"/>
</dbReference>
<dbReference type="GO" id="GO:0016757">
    <property type="term" value="F:glycosyltransferase activity"/>
    <property type="evidence" value="ECO:0007669"/>
    <property type="project" value="TreeGrafter"/>
</dbReference>
<dbReference type="GO" id="GO:0009103">
    <property type="term" value="P:lipopolysaccharide biosynthetic process"/>
    <property type="evidence" value="ECO:0007669"/>
    <property type="project" value="TreeGrafter"/>
</dbReference>
<sequence>MRPIRIFHGTTEIAGQMGILSSALINKGHYSLGYNTFHSYLGYKDNLVNINHETLKESHQEILDSFDLFHFHYGTTLCPDFSDLPELKRRNKKMIMHHWGNDVRFHDQARKNNPYVNTDDSPPNEAIHEKLLKITAYIKEAIVQDYEVYEYVKDYYEKVHVLPIAIDLQHFQPNYPSVTKEKPLILHAPTNPDFKGTYLIEKVIDNLKQDYSFEYKRIEKMSHEEVINIYKDVDIIIDQVLCGSYGLLSVESMALGKPVLAFIRPDLVSYFPADLPIVNSNPDNLYKRVKTLLDNPIQRKELGKKGRQYVEMFHSHDVLVNQLIEIYLNL</sequence>
<feature type="domain" description="Spore protein YkvP/CgeB glycosyl transferase-like" evidence="2">
    <location>
        <begin position="217"/>
        <end position="324"/>
    </location>
</feature>
<evidence type="ECO:0000313" key="4">
    <source>
        <dbReference type="Proteomes" id="UP000676456"/>
    </source>
</evidence>
<dbReference type="RefSeq" id="WP_213100046.1">
    <property type="nucleotide sequence ID" value="NZ_JAGYPN010000006.1"/>
</dbReference>
<dbReference type="Proteomes" id="UP000676456">
    <property type="component" value="Unassembled WGS sequence"/>
</dbReference>
<dbReference type="EMBL" id="JAGYPN010000006">
    <property type="protein sequence ID" value="MBS4224987.1"/>
    <property type="molecule type" value="Genomic_DNA"/>
</dbReference>
<evidence type="ECO:0000259" key="2">
    <source>
        <dbReference type="Pfam" id="PF13524"/>
    </source>
</evidence>
<organism evidence="3 4">
    <name type="scientific">Lederbergia citrea</name>
    <dbReference type="NCBI Taxonomy" id="2833581"/>
    <lineage>
        <taxon>Bacteria</taxon>
        <taxon>Bacillati</taxon>
        <taxon>Bacillota</taxon>
        <taxon>Bacilli</taxon>
        <taxon>Bacillales</taxon>
        <taxon>Bacillaceae</taxon>
        <taxon>Lederbergia</taxon>
    </lineage>
</organism>
<proteinExistence type="predicted"/>
<dbReference type="PANTHER" id="PTHR46401:SF2">
    <property type="entry name" value="GLYCOSYLTRANSFERASE WBBK-RELATED"/>
    <property type="match status" value="1"/>
</dbReference>
<evidence type="ECO:0000256" key="1">
    <source>
        <dbReference type="ARBA" id="ARBA00022679"/>
    </source>
</evidence>
<dbReference type="PANTHER" id="PTHR46401">
    <property type="entry name" value="GLYCOSYLTRANSFERASE WBBK-RELATED"/>
    <property type="match status" value="1"/>
</dbReference>
<keyword evidence="1" id="KW-0808">Transferase</keyword>
<keyword evidence="4" id="KW-1185">Reference proteome</keyword>
<dbReference type="Gene3D" id="3.40.50.2000">
    <property type="entry name" value="Glycogen Phosphorylase B"/>
    <property type="match status" value="1"/>
</dbReference>
<protein>
    <submittedName>
        <fullName evidence="3">Glycosyltransferase family 4 protein</fullName>
    </submittedName>
</protein>
<accession>A0A942USR7</accession>
<comment type="caution">
    <text evidence="3">The sequence shown here is derived from an EMBL/GenBank/DDBJ whole genome shotgun (WGS) entry which is preliminary data.</text>
</comment>
<dbReference type="InterPro" id="IPR055259">
    <property type="entry name" value="YkvP/CgeB_Glyco_trans-like"/>
</dbReference>
<gene>
    <name evidence="3" type="ORF">KHA91_20020</name>
</gene>
<dbReference type="AlphaFoldDB" id="A0A942USR7"/>
<dbReference type="Pfam" id="PF13524">
    <property type="entry name" value="Glyco_trans_1_2"/>
    <property type="match status" value="1"/>
</dbReference>
<name>A0A942USR7_9BACI</name>
<evidence type="ECO:0000313" key="3">
    <source>
        <dbReference type="EMBL" id="MBS4224987.1"/>
    </source>
</evidence>
<reference evidence="3 4" key="1">
    <citation type="submission" date="2021-05" db="EMBL/GenBank/DDBJ databases">
        <title>Novel Bacillus species.</title>
        <authorList>
            <person name="Liu G."/>
        </authorList>
    </citation>
    <scope>NUCLEOTIDE SEQUENCE [LARGE SCALE GENOMIC DNA]</scope>
    <source>
        <strain evidence="3 4">FJAT-49682</strain>
    </source>
</reference>